<proteinExistence type="predicted"/>
<organism evidence="2 3">
    <name type="scientific">Pterulicium gracile</name>
    <dbReference type="NCBI Taxonomy" id="1884261"/>
    <lineage>
        <taxon>Eukaryota</taxon>
        <taxon>Fungi</taxon>
        <taxon>Dikarya</taxon>
        <taxon>Basidiomycota</taxon>
        <taxon>Agaricomycotina</taxon>
        <taxon>Agaricomycetes</taxon>
        <taxon>Agaricomycetidae</taxon>
        <taxon>Agaricales</taxon>
        <taxon>Pleurotineae</taxon>
        <taxon>Pterulaceae</taxon>
        <taxon>Pterulicium</taxon>
    </lineage>
</organism>
<protein>
    <recommendedName>
        <fullName evidence="1">F-box domain-containing protein</fullName>
    </recommendedName>
</protein>
<accession>A0A5C3Q6X4</accession>
<feature type="domain" description="F-box" evidence="1">
    <location>
        <begin position="61"/>
        <end position="114"/>
    </location>
</feature>
<dbReference type="InterPro" id="IPR036047">
    <property type="entry name" value="F-box-like_dom_sf"/>
</dbReference>
<dbReference type="OrthoDB" id="3357519at2759"/>
<name>A0A5C3Q6X4_9AGAR</name>
<dbReference type="AlphaFoldDB" id="A0A5C3Q6X4"/>
<reference evidence="2 3" key="1">
    <citation type="journal article" date="2019" name="Nat. Ecol. Evol.">
        <title>Megaphylogeny resolves global patterns of mushroom evolution.</title>
        <authorList>
            <person name="Varga T."/>
            <person name="Krizsan K."/>
            <person name="Foldi C."/>
            <person name="Dima B."/>
            <person name="Sanchez-Garcia M."/>
            <person name="Sanchez-Ramirez S."/>
            <person name="Szollosi G.J."/>
            <person name="Szarkandi J.G."/>
            <person name="Papp V."/>
            <person name="Albert L."/>
            <person name="Andreopoulos W."/>
            <person name="Angelini C."/>
            <person name="Antonin V."/>
            <person name="Barry K.W."/>
            <person name="Bougher N.L."/>
            <person name="Buchanan P."/>
            <person name="Buyck B."/>
            <person name="Bense V."/>
            <person name="Catcheside P."/>
            <person name="Chovatia M."/>
            <person name="Cooper J."/>
            <person name="Damon W."/>
            <person name="Desjardin D."/>
            <person name="Finy P."/>
            <person name="Geml J."/>
            <person name="Haridas S."/>
            <person name="Hughes K."/>
            <person name="Justo A."/>
            <person name="Karasinski D."/>
            <person name="Kautmanova I."/>
            <person name="Kiss B."/>
            <person name="Kocsube S."/>
            <person name="Kotiranta H."/>
            <person name="LaButti K.M."/>
            <person name="Lechner B.E."/>
            <person name="Liimatainen K."/>
            <person name="Lipzen A."/>
            <person name="Lukacs Z."/>
            <person name="Mihaltcheva S."/>
            <person name="Morgado L.N."/>
            <person name="Niskanen T."/>
            <person name="Noordeloos M.E."/>
            <person name="Ohm R.A."/>
            <person name="Ortiz-Santana B."/>
            <person name="Ovrebo C."/>
            <person name="Racz N."/>
            <person name="Riley R."/>
            <person name="Savchenko A."/>
            <person name="Shiryaev A."/>
            <person name="Soop K."/>
            <person name="Spirin V."/>
            <person name="Szebenyi C."/>
            <person name="Tomsovsky M."/>
            <person name="Tulloss R.E."/>
            <person name="Uehling J."/>
            <person name="Grigoriev I.V."/>
            <person name="Vagvolgyi C."/>
            <person name="Papp T."/>
            <person name="Martin F.M."/>
            <person name="Miettinen O."/>
            <person name="Hibbett D.S."/>
            <person name="Nagy L.G."/>
        </authorList>
    </citation>
    <scope>NUCLEOTIDE SEQUENCE [LARGE SCALE GENOMIC DNA]</scope>
    <source>
        <strain evidence="2 3">CBS 309.79</strain>
    </source>
</reference>
<keyword evidence="3" id="KW-1185">Reference proteome</keyword>
<evidence type="ECO:0000313" key="3">
    <source>
        <dbReference type="Proteomes" id="UP000305067"/>
    </source>
</evidence>
<evidence type="ECO:0000313" key="2">
    <source>
        <dbReference type="EMBL" id="TFK95938.1"/>
    </source>
</evidence>
<evidence type="ECO:0000259" key="1">
    <source>
        <dbReference type="Pfam" id="PF12937"/>
    </source>
</evidence>
<dbReference type="EMBL" id="ML178870">
    <property type="protein sequence ID" value="TFK95938.1"/>
    <property type="molecule type" value="Genomic_DNA"/>
</dbReference>
<sequence length="348" mass="38009">MDANTIPSFPFTLPTSWQGTSWEHQGTLMTANSNVVTTSGSNCHSNSATSHPAHSVHDSVNSLPNEILADIFALVAGSYSSLETHNGLWKAILVCRRWKEVCESTPTLWATVSIDSHSACGFSPDSISRLIDTIMTRSYTCGLHLILRSLPDSIEPNFDHILNLLLAHSHRWETVDLLILGYVSSLKIPPNTLFPRLRSFTFATASQFNVCIPITHLITSHSPALRRLSLSGASLHLPCLEGDGLSEVEELTLNVSDWCAETVFSVLQAMPRLKSCTLVPCGMSAATLSTDRVPLSYLQSLELRTMDEALVKTYLQRLHCPSLRTVSSPCLASQNTSMSAIVSSLIST</sequence>
<dbReference type="STRING" id="1884261.A0A5C3Q6X4"/>
<gene>
    <name evidence="2" type="ORF">BDV98DRAFT_576908</name>
</gene>
<dbReference type="SUPFAM" id="SSF81383">
    <property type="entry name" value="F-box domain"/>
    <property type="match status" value="1"/>
</dbReference>
<dbReference type="InterPro" id="IPR001810">
    <property type="entry name" value="F-box_dom"/>
</dbReference>
<dbReference type="Pfam" id="PF12937">
    <property type="entry name" value="F-box-like"/>
    <property type="match status" value="1"/>
</dbReference>
<dbReference type="Proteomes" id="UP000305067">
    <property type="component" value="Unassembled WGS sequence"/>
</dbReference>
<dbReference type="Gene3D" id="1.20.1280.50">
    <property type="match status" value="1"/>
</dbReference>